<accession>A0A545AQH2</accession>
<reference evidence="3 4" key="1">
    <citation type="submission" date="2019-07" db="EMBL/GenBank/DDBJ databases">
        <title>Cryptosporangium phraense sp. nov., isolated from plant litter.</title>
        <authorList>
            <person name="Suriyachadkun C."/>
        </authorList>
    </citation>
    <scope>NUCLEOTIDE SEQUENCE [LARGE SCALE GENOMIC DNA]</scope>
    <source>
        <strain evidence="3 4">A-T 5661</strain>
    </source>
</reference>
<dbReference type="EMBL" id="VIRS01000012">
    <property type="protein sequence ID" value="TQS43569.1"/>
    <property type="molecule type" value="Genomic_DNA"/>
</dbReference>
<dbReference type="InParanoid" id="A0A545AQH2"/>
<feature type="domain" description="Diol dehydratase reactivase ATPase-like" evidence="1">
    <location>
        <begin position="440"/>
        <end position="598"/>
    </location>
</feature>
<evidence type="ECO:0000259" key="2">
    <source>
        <dbReference type="Pfam" id="PF18427"/>
    </source>
</evidence>
<proteinExistence type="predicted"/>
<dbReference type="InterPro" id="IPR030994">
    <property type="entry name" value="DDR_dom"/>
</dbReference>
<dbReference type="Pfam" id="PF18427">
    <property type="entry name" value="DDR_swiveling"/>
    <property type="match status" value="1"/>
</dbReference>
<gene>
    <name evidence="3" type="ORF">FL583_18185</name>
</gene>
<evidence type="ECO:0000313" key="3">
    <source>
        <dbReference type="EMBL" id="TQS43569.1"/>
    </source>
</evidence>
<dbReference type="Proteomes" id="UP000317982">
    <property type="component" value="Unassembled WGS sequence"/>
</dbReference>
<dbReference type="InterPro" id="IPR028975">
    <property type="entry name" value="DDRA_swiveling_dom_sf"/>
</dbReference>
<keyword evidence="4" id="KW-1185">Reference proteome</keyword>
<dbReference type="SUPFAM" id="SSF53067">
    <property type="entry name" value="Actin-like ATPase domain"/>
    <property type="match status" value="1"/>
</dbReference>
<evidence type="ECO:0000259" key="1">
    <source>
        <dbReference type="Pfam" id="PF08841"/>
    </source>
</evidence>
<dbReference type="RefSeq" id="WP_142705870.1">
    <property type="nucleotide sequence ID" value="NZ_VIRS01000012.1"/>
</dbReference>
<dbReference type="Gene3D" id="3.30.420.40">
    <property type="match status" value="1"/>
</dbReference>
<dbReference type="Gene3D" id="3.50.30.70">
    <property type="entry name" value="Swiveling domain of dehydratase reactivase alpha subunit"/>
    <property type="match status" value="1"/>
</dbReference>
<feature type="domain" description="DD-reactivating factor swiveling" evidence="2">
    <location>
        <begin position="100"/>
        <end position="256"/>
    </location>
</feature>
<dbReference type="Pfam" id="PF08841">
    <property type="entry name" value="DDR"/>
    <property type="match status" value="2"/>
</dbReference>
<name>A0A545AQH2_9ACTN</name>
<dbReference type="SUPFAM" id="SSF82317">
    <property type="entry name" value="Swiveling domain of dehydratase reactivase alpha subunit"/>
    <property type="match status" value="1"/>
</dbReference>
<evidence type="ECO:0000313" key="4">
    <source>
        <dbReference type="Proteomes" id="UP000317982"/>
    </source>
</evidence>
<protein>
    <submittedName>
        <fullName evidence="3">Diol dehydratase reactivase</fullName>
    </submittedName>
</protein>
<dbReference type="AlphaFoldDB" id="A0A545AQH2"/>
<comment type="caution">
    <text evidence="3">The sequence shown here is derived from an EMBL/GenBank/DDBJ whole genome shotgun (WGS) entry which is preliminary data.</text>
</comment>
<feature type="domain" description="Diol dehydratase reactivase ATPase-like" evidence="1">
    <location>
        <begin position="343"/>
        <end position="389"/>
    </location>
</feature>
<organism evidence="3 4">
    <name type="scientific">Cryptosporangium phraense</name>
    <dbReference type="NCBI Taxonomy" id="2593070"/>
    <lineage>
        <taxon>Bacteria</taxon>
        <taxon>Bacillati</taxon>
        <taxon>Actinomycetota</taxon>
        <taxon>Actinomycetes</taxon>
        <taxon>Cryptosporangiales</taxon>
        <taxon>Cryptosporangiaceae</taxon>
        <taxon>Cryptosporangium</taxon>
    </lineage>
</organism>
<dbReference type="InterPro" id="IPR043129">
    <property type="entry name" value="ATPase_NBD"/>
</dbReference>
<dbReference type="OrthoDB" id="4676896at2"/>
<sequence length="602" mass="58061">MSLRVVAGVDVGNATTEVVLASVATGEPVAWDRTMTRGVKGSPSSVQGAAALVRRLVRRVGGELVGAAVAPLRPVRVSAGVVRAAPVDTGRFAVVAAGVSSPGGSGVGVGRPVPLETLARVAGPLAGGPPVGGSVAGGSVVVLVAGGYREAVPRLRELISAGAPIVGVLLAADEARLVANRLGAPVPVVDGVDLSEVASASAVAVEVAEAGRPLRRLTDPLFLAGALSAGASETAALRRVARRVADVSSAVVAALPVAPPVVSTPSSLIRTPSGDVSLADAARRDVDAIAYVLEGAEPVDVDDLAVVDVGALASSLLVRAGAGESGFVLAGLLPSGGPVPASELLAEALGVPVRCAPSEASAALRGALTTPGAPPDAVVLDLGGGTVDVVGAGVGPGEAGGGAGVAGGGAGVGGGLAEGGVDGGRGGVGGAGGGAVGERVMAGGGDLLTAAVALGLGVTRGVAEWAKRGPAVRVETPQLATQEDGDKTFLPAPQPPGTVGWLAAPGPAGLLPVTVRIGPAEWRSFRLSLKQAVLGTAVRRGLAGASGGTVLVVGGPAGDDEVLRVVDAVLPDGVGLGRGNVAGRLGHRYAVAWGLALSAAPR</sequence>
<dbReference type="InterPro" id="IPR040916">
    <property type="entry name" value="DDR_swiveling"/>
</dbReference>